<feature type="domain" description="SH3" evidence="5">
    <location>
        <begin position="776"/>
        <end position="835"/>
    </location>
</feature>
<dbReference type="Pfam" id="PF14604">
    <property type="entry name" value="SH3_9"/>
    <property type="match status" value="2"/>
</dbReference>
<feature type="compositionally biased region" description="Polar residues" evidence="4">
    <location>
        <begin position="127"/>
        <end position="141"/>
    </location>
</feature>
<accession>A0A7M5XGF5</accession>
<dbReference type="FunFam" id="2.30.30.40:FF:000072">
    <property type="entry name" value="Unconventional Myosin IB"/>
    <property type="match status" value="1"/>
</dbReference>
<reference evidence="6" key="1">
    <citation type="submission" date="2021-01" db="UniProtKB">
        <authorList>
            <consortium name="EnsemblMetazoa"/>
        </authorList>
    </citation>
    <scope>IDENTIFICATION</scope>
</reference>
<dbReference type="Proteomes" id="UP000594262">
    <property type="component" value="Unplaced"/>
</dbReference>
<feature type="domain" description="SH3" evidence="5">
    <location>
        <begin position="623"/>
        <end position="682"/>
    </location>
</feature>
<feature type="region of interest" description="Disordered" evidence="4">
    <location>
        <begin position="404"/>
        <end position="496"/>
    </location>
</feature>
<keyword evidence="7" id="KW-1185">Reference proteome</keyword>
<feature type="region of interest" description="Disordered" evidence="4">
    <location>
        <begin position="534"/>
        <end position="587"/>
    </location>
</feature>
<keyword evidence="2" id="KW-0677">Repeat</keyword>
<feature type="compositionally biased region" description="Acidic residues" evidence="4">
    <location>
        <begin position="760"/>
        <end position="769"/>
    </location>
</feature>
<evidence type="ECO:0000256" key="2">
    <source>
        <dbReference type="ARBA" id="ARBA00022737"/>
    </source>
</evidence>
<organism evidence="6 7">
    <name type="scientific">Clytia hemisphaerica</name>
    <dbReference type="NCBI Taxonomy" id="252671"/>
    <lineage>
        <taxon>Eukaryota</taxon>
        <taxon>Metazoa</taxon>
        <taxon>Cnidaria</taxon>
        <taxon>Hydrozoa</taxon>
        <taxon>Hydroidolina</taxon>
        <taxon>Leptothecata</taxon>
        <taxon>Obeliida</taxon>
        <taxon>Clytiidae</taxon>
        <taxon>Clytia</taxon>
    </lineage>
</organism>
<dbReference type="SMART" id="SM00326">
    <property type="entry name" value="SH3"/>
    <property type="match status" value="3"/>
</dbReference>
<dbReference type="AlphaFoldDB" id="A0A7M5XGF5"/>
<feature type="compositionally biased region" description="Low complexity" evidence="4">
    <location>
        <begin position="252"/>
        <end position="275"/>
    </location>
</feature>
<dbReference type="PANTHER" id="PTHR14167:SF116">
    <property type="entry name" value="CAP, ISOFORM AC"/>
    <property type="match status" value="1"/>
</dbReference>
<dbReference type="CDD" id="cd11780">
    <property type="entry name" value="SH3_Sorbs_3"/>
    <property type="match status" value="1"/>
</dbReference>
<feature type="compositionally biased region" description="Polar residues" evidence="4">
    <location>
        <begin position="330"/>
        <end position="341"/>
    </location>
</feature>
<evidence type="ECO:0000256" key="3">
    <source>
        <dbReference type="PROSITE-ProRule" id="PRU00192"/>
    </source>
</evidence>
<feature type="compositionally biased region" description="Polar residues" evidence="4">
    <location>
        <begin position="539"/>
        <end position="558"/>
    </location>
</feature>
<dbReference type="InterPro" id="IPR036028">
    <property type="entry name" value="SH3-like_dom_sf"/>
</dbReference>
<feature type="compositionally biased region" description="Basic and acidic residues" evidence="4">
    <location>
        <begin position="748"/>
        <end position="759"/>
    </location>
</feature>
<dbReference type="InterPro" id="IPR001452">
    <property type="entry name" value="SH3_domain"/>
</dbReference>
<evidence type="ECO:0000313" key="7">
    <source>
        <dbReference type="Proteomes" id="UP000594262"/>
    </source>
</evidence>
<dbReference type="PANTHER" id="PTHR14167">
    <property type="entry name" value="SH3 DOMAIN-CONTAINING"/>
    <property type="match status" value="1"/>
</dbReference>
<feature type="region of interest" description="Disordered" evidence="4">
    <location>
        <begin position="95"/>
        <end position="146"/>
    </location>
</feature>
<dbReference type="Gene3D" id="2.30.30.40">
    <property type="entry name" value="SH3 Domains"/>
    <property type="match status" value="3"/>
</dbReference>
<evidence type="ECO:0000256" key="1">
    <source>
        <dbReference type="ARBA" id="ARBA00022443"/>
    </source>
</evidence>
<feature type="domain" description="SH3" evidence="5">
    <location>
        <begin position="474"/>
        <end position="533"/>
    </location>
</feature>
<evidence type="ECO:0000259" key="5">
    <source>
        <dbReference type="PROSITE" id="PS50002"/>
    </source>
</evidence>
<evidence type="ECO:0000313" key="6">
    <source>
        <dbReference type="EnsemblMetazoa" id="CLYHEMP022881.2"/>
    </source>
</evidence>
<dbReference type="EnsemblMetazoa" id="CLYHEMT022881.2">
    <property type="protein sequence ID" value="CLYHEMP022881.2"/>
    <property type="gene ID" value="CLYHEMG022881"/>
</dbReference>
<dbReference type="FunFam" id="2.30.30.40:FF:000001">
    <property type="entry name" value="Sorbin and SH3 domain-containing protein 1 isoform 2"/>
    <property type="match status" value="1"/>
</dbReference>
<name>A0A7M5XGF5_9CNID</name>
<proteinExistence type="predicted"/>
<dbReference type="PROSITE" id="PS50002">
    <property type="entry name" value="SH3"/>
    <property type="match status" value="3"/>
</dbReference>
<dbReference type="PRINTS" id="PR00452">
    <property type="entry name" value="SH3DOMAIN"/>
</dbReference>
<keyword evidence="1 3" id="KW-0728">SH3 domain</keyword>
<sequence length="835" mass="93710">MKDKSHTTITVGMTSPLSPGFASPLALDPFTDDRLNLYTNNNNSFNDLNMNDYDYNANTFPRSTATKKPKVDESKARLPVFKLLQVNRRKAEIIAAMPDDDLPPQDRERSKTLPKSYGKNRDKNGDTSKSLPRNSSTSSEPPNKAPHWYKQMYKEMHTSMEGESHLSKLLSSDAKRGAFRKYDGATQSGANYRSMSPEERRTAFEDNSLSSSDAPRRLQGGGRAAATHHHRKSLPNIHASNFNFMQPSNYHTPTPSATPPSSSTTLKTTSSNPPSNGVTMRVNAKPSSTSTAATAENRKSINSDWYKALQKGGEIPEAGLATGIKTSKSASNISLGRSQTDGPPKKTGGISGHMQASQYHHEKSNSDTYVAPQPNTNIKYNAPVDFLELRKRELKNLELEKEREEIRQARERERLEEEERLRKQKENDRMIIAREQQNLEPVLTSPGPDTKQQRSPIQKTPPRKEPEPLLEPPKLPEFGRAKYSFHPQGPGELEFRKGDTVRIIQSIDENWIEGEYEGNIGIFPVSYVELIQEAPPSTPRQATATPSTPKENNTPPKQNTDRNNNKKSPPQHKEASPPTTNGYHDDRPVEEEPIIAQQREEIVESAPDLSEEQALAEPQQFNLEEGLGKARYTFRAETESELSFRKGDMITILKQVDDNWFEGELDGQIGIFPSNYIEVLKDPMVVELEPVSDMKSVSSSKQDVDFEQIFNDVLSEPTSPKSKQQVVAEEERMNHVNDTRNHNGYHHHHDDSYSEPEPREVEEEQPAGTELEDLVGKGEPHKAVYTYKPTNEDEVELNIGDIVHVLEKCDDGWFIGTSGRTGVFGTFPGNYVTPV</sequence>
<dbReference type="PRINTS" id="PR00499">
    <property type="entry name" value="P67PHOX"/>
</dbReference>
<dbReference type="Pfam" id="PF00018">
    <property type="entry name" value="SH3_1"/>
    <property type="match status" value="1"/>
</dbReference>
<dbReference type="InterPro" id="IPR050384">
    <property type="entry name" value="Endophilin_SH3RF"/>
</dbReference>
<feature type="region of interest" description="Disordered" evidence="4">
    <location>
        <begin position="180"/>
        <end position="296"/>
    </location>
</feature>
<dbReference type="SUPFAM" id="SSF50044">
    <property type="entry name" value="SH3-domain"/>
    <property type="match status" value="3"/>
</dbReference>
<feature type="compositionally biased region" description="Polar residues" evidence="4">
    <location>
        <begin position="185"/>
        <end position="194"/>
    </location>
</feature>
<feature type="region of interest" description="Disordered" evidence="4">
    <location>
        <begin position="330"/>
        <end position="375"/>
    </location>
</feature>
<protein>
    <recommendedName>
        <fullName evidence="5">SH3 domain-containing protein</fullName>
    </recommendedName>
</protein>
<feature type="region of interest" description="Disordered" evidence="4">
    <location>
        <begin position="737"/>
        <end position="769"/>
    </location>
</feature>
<evidence type="ECO:0000256" key="4">
    <source>
        <dbReference type="SAM" id="MobiDB-lite"/>
    </source>
</evidence>
<feature type="compositionally biased region" description="Polar residues" evidence="4">
    <location>
        <begin position="238"/>
        <end position="251"/>
    </location>
</feature>
<feature type="compositionally biased region" description="Basic and acidic residues" evidence="4">
    <location>
        <begin position="404"/>
        <end position="432"/>
    </location>
</feature>
<dbReference type="OrthoDB" id="5972607at2759"/>